<dbReference type="AlphaFoldDB" id="R7T618"/>
<dbReference type="PANTHER" id="PTHR21184">
    <property type="entry name" value="MENORIN (DENDRITIC BRANCHING PROTEIN)"/>
    <property type="match status" value="1"/>
</dbReference>
<sequence>MQGLSSRPPGSQASLDQCGVHQCPGNQDFRCPLPLNSKCARCCRLAVLAKTDEETIVHSCNLSWATCMVNSSRASRGIMSYSGRYSSSFPRNHHSQNQPQKDGFQQDLEKMAQLACLGFLGAGPQARRMKKFLFVQWTILIIVLFIWWKHNGGLLPHYSTFSKSVTPNTDMLEYFKIKEGDASLISWEQGIRSKEELQKRLLSDVMMFEVSVSLRGYGTAKQEMLPIVLNALASEELPFRDWLMMVIEAKKGFKINFGCIEAVDISLQYLVEFQDQVSVASVLRVRFRFDFIQLAVPIHLSAAVLNGPNAEFSTSKPLDASRFIHLCSSLMPRATLSLGWTSKMVNGKTSRYSWTTVMQMFDLIHDAQLSLPISLNLESEFVSGSIQQLKWLMQMTNTTLHIYLNSKNLTPAVDILAMRKQFPKNRLYYIGLSDVLSKVRSLENEQPEKFRDNTFILKADLWQVHSMDNMEMLMASESFLIKHGILESVDDLYPNEHKSRLIQTTVEFTNPENVGEGLNIYLHGLLGISGVQGIRCSIRRDGLMLLTVDGVNDHRSESVHTQLSGTASCFRISIFEVYNRLVKFKVQRPLDCSFAVIEQEQVLSIPIAGFELKSGRLFLSKADDSQYVAIDRIEIS</sequence>
<dbReference type="GO" id="GO:0005615">
    <property type="term" value="C:extracellular space"/>
    <property type="evidence" value="ECO:0007669"/>
    <property type="project" value="TreeGrafter"/>
</dbReference>
<dbReference type="Proteomes" id="UP000014760">
    <property type="component" value="Unassembled WGS sequence"/>
</dbReference>
<keyword evidence="2" id="KW-1133">Transmembrane helix</keyword>
<dbReference type="EMBL" id="AMQN01015189">
    <property type="status" value="NOT_ANNOTATED_CDS"/>
    <property type="molecule type" value="Genomic_DNA"/>
</dbReference>
<organism evidence="4">
    <name type="scientific">Capitella teleta</name>
    <name type="common">Polychaete worm</name>
    <dbReference type="NCBI Taxonomy" id="283909"/>
    <lineage>
        <taxon>Eukaryota</taxon>
        <taxon>Metazoa</taxon>
        <taxon>Spiralia</taxon>
        <taxon>Lophotrochozoa</taxon>
        <taxon>Annelida</taxon>
        <taxon>Polychaeta</taxon>
        <taxon>Sedentaria</taxon>
        <taxon>Scolecida</taxon>
        <taxon>Capitellidae</taxon>
        <taxon>Capitella</taxon>
    </lineage>
</organism>
<accession>R7T618</accession>
<reference evidence="6" key="1">
    <citation type="submission" date="2012-12" db="EMBL/GenBank/DDBJ databases">
        <authorList>
            <person name="Hellsten U."/>
            <person name="Grimwood J."/>
            <person name="Chapman J.A."/>
            <person name="Shapiro H."/>
            <person name="Aerts A."/>
            <person name="Otillar R.P."/>
            <person name="Terry A.Y."/>
            <person name="Boore J.L."/>
            <person name="Simakov O."/>
            <person name="Marletaz F."/>
            <person name="Cho S.-J."/>
            <person name="Edsinger-Gonzales E."/>
            <person name="Havlak P."/>
            <person name="Kuo D.-H."/>
            <person name="Larsson T."/>
            <person name="Lv J."/>
            <person name="Arendt D."/>
            <person name="Savage R."/>
            <person name="Osoegawa K."/>
            <person name="de Jong P."/>
            <person name="Lindberg D.R."/>
            <person name="Seaver E.C."/>
            <person name="Weisblat D.A."/>
            <person name="Putnam N.H."/>
            <person name="Grigoriev I.V."/>
            <person name="Rokhsar D.S."/>
        </authorList>
    </citation>
    <scope>NUCLEOTIDE SEQUENCE</scope>
    <source>
        <strain evidence="6">I ESC-2004</strain>
    </source>
</reference>
<reference evidence="4 6" key="2">
    <citation type="journal article" date="2013" name="Nature">
        <title>Insights into bilaterian evolution from three spiralian genomes.</title>
        <authorList>
            <person name="Simakov O."/>
            <person name="Marletaz F."/>
            <person name="Cho S.J."/>
            <person name="Edsinger-Gonzales E."/>
            <person name="Havlak P."/>
            <person name="Hellsten U."/>
            <person name="Kuo D.H."/>
            <person name="Larsson T."/>
            <person name="Lv J."/>
            <person name="Arendt D."/>
            <person name="Savage R."/>
            <person name="Osoegawa K."/>
            <person name="de Jong P."/>
            <person name="Grimwood J."/>
            <person name="Chapman J.A."/>
            <person name="Shapiro H."/>
            <person name="Aerts A."/>
            <person name="Otillar R.P."/>
            <person name="Terry A.Y."/>
            <person name="Boore J.L."/>
            <person name="Grigoriev I.V."/>
            <person name="Lindberg D.R."/>
            <person name="Seaver E.C."/>
            <person name="Weisblat D.A."/>
            <person name="Putnam N.H."/>
            <person name="Rokhsar D.S."/>
        </authorList>
    </citation>
    <scope>NUCLEOTIDE SEQUENCE</scope>
    <source>
        <strain evidence="4 6">I ESC-2004</strain>
    </source>
</reference>
<dbReference type="HOGENOM" id="CLU_430383_0_0_1"/>
<keyword evidence="2" id="KW-0812">Transmembrane</keyword>
<evidence type="ECO:0000256" key="1">
    <source>
        <dbReference type="ARBA" id="ARBA00044953"/>
    </source>
</evidence>
<evidence type="ECO:0000313" key="5">
    <source>
        <dbReference type="EnsemblMetazoa" id="CapteP189649"/>
    </source>
</evidence>
<evidence type="ECO:0000313" key="4">
    <source>
        <dbReference type="EMBL" id="ELT88790.1"/>
    </source>
</evidence>
<name>R7T618_CAPTE</name>
<dbReference type="InterPro" id="IPR019356">
    <property type="entry name" value="Menorin_dom"/>
</dbReference>
<dbReference type="OMA" id="HGVNSWP"/>
<comment type="similarity">
    <text evidence="1">Belongs to the menorin family.</text>
</comment>
<protein>
    <recommendedName>
        <fullName evidence="3">Menorin-like domain-containing protein</fullName>
    </recommendedName>
</protein>
<keyword evidence="2" id="KW-0472">Membrane</keyword>
<dbReference type="EMBL" id="KB311692">
    <property type="protein sequence ID" value="ELT88790.1"/>
    <property type="molecule type" value="Genomic_DNA"/>
</dbReference>
<dbReference type="STRING" id="283909.R7T618"/>
<dbReference type="EnsemblMetazoa" id="CapteT189649">
    <property type="protein sequence ID" value="CapteP189649"/>
    <property type="gene ID" value="CapteG189649"/>
</dbReference>
<dbReference type="OrthoDB" id="413402at2759"/>
<evidence type="ECO:0000256" key="2">
    <source>
        <dbReference type="SAM" id="Phobius"/>
    </source>
</evidence>
<evidence type="ECO:0000259" key="3">
    <source>
        <dbReference type="Pfam" id="PF10223"/>
    </source>
</evidence>
<gene>
    <name evidence="4" type="ORF">CAPTEDRAFT_189649</name>
</gene>
<evidence type="ECO:0000313" key="6">
    <source>
        <dbReference type="Proteomes" id="UP000014760"/>
    </source>
</evidence>
<proteinExistence type="inferred from homology"/>
<dbReference type="PANTHER" id="PTHR21184:SF6">
    <property type="entry name" value="CONSERVED PLASMA MEMBRANE PROTEIN"/>
    <property type="match status" value="1"/>
</dbReference>
<reference evidence="5" key="3">
    <citation type="submission" date="2015-06" db="UniProtKB">
        <authorList>
            <consortium name="EnsemblMetazoa"/>
        </authorList>
    </citation>
    <scope>IDENTIFICATION</scope>
</reference>
<keyword evidence="6" id="KW-1185">Reference proteome</keyword>
<dbReference type="Pfam" id="PF10223">
    <property type="entry name" value="Menorin_N"/>
    <property type="match status" value="1"/>
</dbReference>
<feature type="domain" description="Menorin-like" evidence="3">
    <location>
        <begin position="181"/>
        <end position="429"/>
    </location>
</feature>
<feature type="transmembrane region" description="Helical" evidence="2">
    <location>
        <begin position="132"/>
        <end position="148"/>
    </location>
</feature>